<evidence type="ECO:0000256" key="1">
    <source>
        <dbReference type="ARBA" id="ARBA00022630"/>
    </source>
</evidence>
<dbReference type="GeneID" id="81371124"/>
<dbReference type="RefSeq" id="XP_056487695.1">
    <property type="nucleotide sequence ID" value="XM_056632144.1"/>
</dbReference>
<dbReference type="PANTHER" id="PTHR46865:SF2">
    <property type="entry name" value="MONOOXYGENASE"/>
    <property type="match status" value="1"/>
</dbReference>
<dbReference type="InterPro" id="IPR051704">
    <property type="entry name" value="FAD_aromatic-hydroxylase"/>
</dbReference>
<evidence type="ECO:0000313" key="6">
    <source>
        <dbReference type="Proteomes" id="UP001147747"/>
    </source>
</evidence>
<organism evidence="5 6">
    <name type="scientific">Penicillium cosmopolitanum</name>
    <dbReference type="NCBI Taxonomy" id="1131564"/>
    <lineage>
        <taxon>Eukaryota</taxon>
        <taxon>Fungi</taxon>
        <taxon>Dikarya</taxon>
        <taxon>Ascomycota</taxon>
        <taxon>Pezizomycotina</taxon>
        <taxon>Eurotiomycetes</taxon>
        <taxon>Eurotiomycetidae</taxon>
        <taxon>Eurotiales</taxon>
        <taxon>Aspergillaceae</taxon>
        <taxon>Penicillium</taxon>
    </lineage>
</organism>
<accession>A0A9X0B8G3</accession>
<keyword evidence="6" id="KW-1185">Reference proteome</keyword>
<dbReference type="GO" id="GO:0016491">
    <property type="term" value="F:oxidoreductase activity"/>
    <property type="evidence" value="ECO:0007669"/>
    <property type="project" value="UniProtKB-KW"/>
</dbReference>
<dbReference type="EMBL" id="JAPZBU010000008">
    <property type="protein sequence ID" value="KAJ5392017.1"/>
    <property type="molecule type" value="Genomic_DNA"/>
</dbReference>
<dbReference type="Gene3D" id="3.50.50.60">
    <property type="entry name" value="FAD/NAD(P)-binding domain"/>
    <property type="match status" value="1"/>
</dbReference>
<dbReference type="AlphaFoldDB" id="A0A9X0B8G3"/>
<dbReference type="PRINTS" id="PR00420">
    <property type="entry name" value="RNGMNOXGNASE"/>
</dbReference>
<proteinExistence type="predicted"/>
<dbReference type="PANTHER" id="PTHR46865">
    <property type="entry name" value="OXIDOREDUCTASE-RELATED"/>
    <property type="match status" value="1"/>
</dbReference>
<reference evidence="5" key="2">
    <citation type="journal article" date="2023" name="IMA Fungus">
        <title>Comparative genomic study of the Penicillium genus elucidates a diverse pangenome and 15 lateral gene transfer events.</title>
        <authorList>
            <person name="Petersen C."/>
            <person name="Sorensen T."/>
            <person name="Nielsen M.R."/>
            <person name="Sondergaard T.E."/>
            <person name="Sorensen J.L."/>
            <person name="Fitzpatrick D.A."/>
            <person name="Frisvad J.C."/>
            <person name="Nielsen K.L."/>
        </authorList>
    </citation>
    <scope>NUCLEOTIDE SEQUENCE</scope>
    <source>
        <strain evidence="5">IBT 29677</strain>
    </source>
</reference>
<keyword evidence="2" id="KW-0274">FAD</keyword>
<name>A0A9X0B8G3_9EURO</name>
<keyword evidence="3" id="KW-0560">Oxidoreductase</keyword>
<protein>
    <recommendedName>
        <fullName evidence="4">FAD-binding domain-containing protein</fullName>
    </recommendedName>
</protein>
<evidence type="ECO:0000259" key="4">
    <source>
        <dbReference type="Pfam" id="PF01494"/>
    </source>
</evidence>
<comment type="caution">
    <text evidence="5">The sequence shown here is derived from an EMBL/GenBank/DDBJ whole genome shotgun (WGS) entry which is preliminary data.</text>
</comment>
<dbReference type="OrthoDB" id="655030at2759"/>
<evidence type="ECO:0000313" key="5">
    <source>
        <dbReference type="EMBL" id="KAJ5392017.1"/>
    </source>
</evidence>
<dbReference type="Pfam" id="PF01494">
    <property type="entry name" value="FAD_binding_3"/>
    <property type="match status" value="1"/>
</dbReference>
<dbReference type="Proteomes" id="UP001147747">
    <property type="component" value="Unassembled WGS sequence"/>
</dbReference>
<sequence length="396" mass="44381">MPSLKVLICGGGCAGPALAYWLAKTGHNVTIVERFPVLRATGAQIDLRGQGIEVVKRMGLNDIIRSKLVDEEGIAFVDLNEKIGATILANKSGKGAQTLTSEYEIMRGDLIRILYDATHQNVKYIFGTTVENFEQDDQSVTVHFSDGSSDTYDLLIGADGQGSRIRKAILPPNSPEPYRKLGMHMAYWFVPHDETDDNLSRSYLSPGDDSPELSSIHRASVETQKEFWTRRFQDAGWQTSRFLEGMKTTKNWYCQEVVQVQADTWYKGRVALLGDASSCPSPFSGMGTTASLVGAYVLAGEINRHADDLPRALASYDEVFRPFVNEVQNINMSLMKLAIPETRWGITILHFIVWLVCLLHIPELASRFSKERDGDWKLPEYPELSQKEEEIKNVKN</sequence>
<evidence type="ECO:0000256" key="3">
    <source>
        <dbReference type="ARBA" id="ARBA00023002"/>
    </source>
</evidence>
<keyword evidence="1" id="KW-0285">Flavoprotein</keyword>
<reference evidence="5" key="1">
    <citation type="submission" date="2022-12" db="EMBL/GenBank/DDBJ databases">
        <authorList>
            <person name="Petersen C."/>
        </authorList>
    </citation>
    <scope>NUCLEOTIDE SEQUENCE</scope>
    <source>
        <strain evidence="5">IBT 29677</strain>
    </source>
</reference>
<dbReference type="SUPFAM" id="SSF51905">
    <property type="entry name" value="FAD/NAD(P)-binding domain"/>
    <property type="match status" value="1"/>
</dbReference>
<evidence type="ECO:0000256" key="2">
    <source>
        <dbReference type="ARBA" id="ARBA00022827"/>
    </source>
</evidence>
<feature type="domain" description="FAD-binding" evidence="4">
    <location>
        <begin position="4"/>
        <end position="325"/>
    </location>
</feature>
<dbReference type="InterPro" id="IPR036188">
    <property type="entry name" value="FAD/NAD-bd_sf"/>
</dbReference>
<dbReference type="InterPro" id="IPR002938">
    <property type="entry name" value="FAD-bd"/>
</dbReference>
<gene>
    <name evidence="5" type="ORF">N7509_007507</name>
</gene>
<dbReference type="GO" id="GO:0071949">
    <property type="term" value="F:FAD binding"/>
    <property type="evidence" value="ECO:0007669"/>
    <property type="project" value="InterPro"/>
</dbReference>